<feature type="domain" description="SHSP" evidence="5">
    <location>
        <begin position="64"/>
        <end position="173"/>
    </location>
</feature>
<dbReference type="InterPro" id="IPR055269">
    <property type="entry name" value="Alpha-crystallin/HSP_16"/>
</dbReference>
<dbReference type="GeneID" id="107271749"/>
<dbReference type="GO" id="GO:0042026">
    <property type="term" value="P:protein refolding"/>
    <property type="evidence" value="ECO:0007669"/>
    <property type="project" value="TreeGrafter"/>
</dbReference>
<dbReference type="RefSeq" id="XP_015603615.1">
    <property type="nucleotide sequence ID" value="XM_015748129.2"/>
</dbReference>
<proteinExistence type="inferred from homology"/>
<accession>A0AAJ7C7E9</accession>
<dbReference type="InterPro" id="IPR002068">
    <property type="entry name" value="A-crystallin/Hsp20_dom"/>
</dbReference>
<dbReference type="AlphaFoldDB" id="A0AAJ7C7E9"/>
<name>A0AAJ7C7E9_CEPCN</name>
<protein>
    <submittedName>
        <fullName evidence="7">Protein lethal(2)essential for life</fullName>
    </submittedName>
</protein>
<dbReference type="CDD" id="cd06526">
    <property type="entry name" value="metazoan_ACD"/>
    <property type="match status" value="1"/>
</dbReference>
<dbReference type="GO" id="GO:0051082">
    <property type="term" value="F:unfolded protein binding"/>
    <property type="evidence" value="ECO:0007669"/>
    <property type="project" value="TreeGrafter"/>
</dbReference>
<reference evidence="7" key="1">
    <citation type="submission" date="2025-08" db="UniProtKB">
        <authorList>
            <consortium name="RefSeq"/>
        </authorList>
    </citation>
    <scope>IDENTIFICATION</scope>
</reference>
<evidence type="ECO:0000256" key="3">
    <source>
        <dbReference type="PROSITE-ProRule" id="PRU00285"/>
    </source>
</evidence>
<dbReference type="GO" id="GO:0046872">
    <property type="term" value="F:metal ion binding"/>
    <property type="evidence" value="ECO:0007669"/>
    <property type="project" value="UniProtKB-KW"/>
</dbReference>
<organism evidence="6 7">
    <name type="scientific">Cephus cinctus</name>
    <name type="common">Wheat stem sawfly</name>
    <dbReference type="NCBI Taxonomy" id="211228"/>
    <lineage>
        <taxon>Eukaryota</taxon>
        <taxon>Metazoa</taxon>
        <taxon>Ecdysozoa</taxon>
        <taxon>Arthropoda</taxon>
        <taxon>Hexapoda</taxon>
        <taxon>Insecta</taxon>
        <taxon>Pterygota</taxon>
        <taxon>Neoptera</taxon>
        <taxon>Endopterygota</taxon>
        <taxon>Hymenoptera</taxon>
        <taxon>Cephoidea</taxon>
        <taxon>Cephidae</taxon>
        <taxon>Cephus</taxon>
    </lineage>
</organism>
<dbReference type="KEGG" id="ccin:107271749"/>
<evidence type="ECO:0000256" key="2">
    <source>
        <dbReference type="PIRSR" id="PIRSR036514-1"/>
    </source>
</evidence>
<feature type="binding site" evidence="2">
    <location>
        <position position="111"/>
    </location>
    <ligand>
        <name>Zn(2+)</name>
        <dbReference type="ChEBI" id="CHEBI:29105"/>
        <label>1</label>
    </ligand>
</feature>
<feature type="binding site" evidence="2">
    <location>
        <position position="118"/>
    </location>
    <ligand>
        <name>Zn(2+)</name>
        <dbReference type="ChEBI" id="CHEBI:29105"/>
        <label>1</label>
    </ligand>
</feature>
<keyword evidence="2" id="KW-0479">Metal-binding</keyword>
<dbReference type="GO" id="GO:0005737">
    <property type="term" value="C:cytoplasm"/>
    <property type="evidence" value="ECO:0007669"/>
    <property type="project" value="TreeGrafter"/>
</dbReference>
<dbReference type="InterPro" id="IPR008978">
    <property type="entry name" value="HSP20-like_chaperone"/>
</dbReference>
<dbReference type="Proteomes" id="UP000694920">
    <property type="component" value="Unplaced"/>
</dbReference>
<evidence type="ECO:0000313" key="7">
    <source>
        <dbReference type="RefSeq" id="XP_015603615.1"/>
    </source>
</evidence>
<keyword evidence="2" id="KW-0862">Zinc</keyword>
<dbReference type="PANTHER" id="PTHR45640">
    <property type="entry name" value="HEAT SHOCK PROTEIN HSP-12.2-RELATED"/>
    <property type="match status" value="1"/>
</dbReference>
<comment type="similarity">
    <text evidence="1 3 4">Belongs to the small heat shock protein (HSP20) family.</text>
</comment>
<dbReference type="SUPFAM" id="SSF49764">
    <property type="entry name" value="HSP20-like chaperones"/>
    <property type="match status" value="1"/>
</dbReference>
<evidence type="ECO:0000259" key="5">
    <source>
        <dbReference type="PROSITE" id="PS01031"/>
    </source>
</evidence>
<dbReference type="Gene3D" id="2.60.40.790">
    <property type="match status" value="1"/>
</dbReference>
<feature type="binding site" evidence="2">
    <location>
        <position position="113"/>
    </location>
    <ligand>
        <name>Zn(2+)</name>
        <dbReference type="ChEBI" id="CHEBI:29105"/>
        <label>1</label>
    </ligand>
</feature>
<dbReference type="GO" id="GO:0005634">
    <property type="term" value="C:nucleus"/>
    <property type="evidence" value="ECO:0007669"/>
    <property type="project" value="TreeGrafter"/>
</dbReference>
<dbReference type="PRINTS" id="PR00299">
    <property type="entry name" value="ACRYSTALLIN"/>
</dbReference>
<keyword evidence="6" id="KW-1185">Reference proteome</keyword>
<dbReference type="Pfam" id="PF00011">
    <property type="entry name" value="HSP20"/>
    <property type="match status" value="1"/>
</dbReference>
<dbReference type="PANTHER" id="PTHR45640:SF34">
    <property type="entry name" value="PROTEIN LETHAL(2)ESSENTIAL FOR LIFE"/>
    <property type="match status" value="1"/>
</dbReference>
<evidence type="ECO:0000313" key="6">
    <source>
        <dbReference type="Proteomes" id="UP000694920"/>
    </source>
</evidence>
<dbReference type="PIRSF" id="PIRSF036514">
    <property type="entry name" value="Sm_HSP_B1"/>
    <property type="match status" value="1"/>
</dbReference>
<evidence type="ECO:0000256" key="1">
    <source>
        <dbReference type="PIRNR" id="PIRNR036514"/>
    </source>
</evidence>
<gene>
    <name evidence="7" type="primary">LOC107271749</name>
</gene>
<evidence type="ECO:0000256" key="4">
    <source>
        <dbReference type="RuleBase" id="RU003616"/>
    </source>
</evidence>
<dbReference type="InterPro" id="IPR001436">
    <property type="entry name" value="Alpha-crystallin/sHSP_animal"/>
</dbReference>
<dbReference type="PROSITE" id="PS01031">
    <property type="entry name" value="SHSP"/>
    <property type="match status" value="1"/>
</dbReference>
<sequence>MSVVPLMYREWWDDFDRPTSRLIDQHFGSGLNRDDLLSGLSSLSLNRPRSAFGNSGYYRPWRNVVRQNSGGASTVQADKDKFQVILDVQQFSPEEITVKTVDNNVIVEAKHEEKQDEHGYISRHFVRRYVLPSSHDVENVTSSLSSDGVLTITAPKKSSTPAGTERVVNIVKTGVPAAKSEDEQKKSDN</sequence>
<dbReference type="GO" id="GO:0009408">
    <property type="term" value="P:response to heat"/>
    <property type="evidence" value="ECO:0007669"/>
    <property type="project" value="UniProtKB-ARBA"/>
</dbReference>